<evidence type="ECO:0000256" key="1">
    <source>
        <dbReference type="SAM" id="MobiDB-lite"/>
    </source>
</evidence>
<dbReference type="Proteomes" id="UP001374579">
    <property type="component" value="Unassembled WGS sequence"/>
</dbReference>
<feature type="region of interest" description="Disordered" evidence="1">
    <location>
        <begin position="1"/>
        <end position="24"/>
    </location>
</feature>
<gene>
    <name evidence="2" type="ORF">V1264_005184</name>
</gene>
<dbReference type="EMBL" id="JBAMIC010000014">
    <property type="protein sequence ID" value="KAK7095819.1"/>
    <property type="molecule type" value="Genomic_DNA"/>
</dbReference>
<evidence type="ECO:0000313" key="2">
    <source>
        <dbReference type="EMBL" id="KAK7095819.1"/>
    </source>
</evidence>
<organism evidence="2 3">
    <name type="scientific">Littorina saxatilis</name>
    <dbReference type="NCBI Taxonomy" id="31220"/>
    <lineage>
        <taxon>Eukaryota</taxon>
        <taxon>Metazoa</taxon>
        <taxon>Spiralia</taxon>
        <taxon>Lophotrochozoa</taxon>
        <taxon>Mollusca</taxon>
        <taxon>Gastropoda</taxon>
        <taxon>Caenogastropoda</taxon>
        <taxon>Littorinimorpha</taxon>
        <taxon>Littorinoidea</taxon>
        <taxon>Littorinidae</taxon>
        <taxon>Littorina</taxon>
    </lineage>
</organism>
<name>A0AAN9AZA6_9CAEN</name>
<comment type="caution">
    <text evidence="2">The sequence shown here is derived from an EMBL/GenBank/DDBJ whole genome shotgun (WGS) entry which is preliminary data.</text>
</comment>
<accession>A0AAN9AZA6</accession>
<evidence type="ECO:0000313" key="3">
    <source>
        <dbReference type="Proteomes" id="UP001374579"/>
    </source>
</evidence>
<keyword evidence="3" id="KW-1185">Reference proteome</keyword>
<dbReference type="AlphaFoldDB" id="A0AAN9AZA6"/>
<sequence length="70" mass="7763">MDTVSGSAIEDDPCPLRPGLTPATLGSTNKKLFREAVRVPQVKTLKTTVQDCFLEACDKRKRQRAMEEPS</sequence>
<protein>
    <submittedName>
        <fullName evidence="2">Uncharacterized protein</fullName>
    </submittedName>
</protein>
<reference evidence="2 3" key="1">
    <citation type="submission" date="2024-02" db="EMBL/GenBank/DDBJ databases">
        <title>Chromosome-scale genome assembly of the rough periwinkle Littorina saxatilis.</title>
        <authorList>
            <person name="De Jode A."/>
            <person name="Faria R."/>
            <person name="Formenti G."/>
            <person name="Sims Y."/>
            <person name="Smith T.P."/>
            <person name="Tracey A."/>
            <person name="Wood J.M.D."/>
            <person name="Zagrodzka Z.B."/>
            <person name="Johannesson K."/>
            <person name="Butlin R.K."/>
            <person name="Leder E.H."/>
        </authorList>
    </citation>
    <scope>NUCLEOTIDE SEQUENCE [LARGE SCALE GENOMIC DNA]</scope>
    <source>
        <strain evidence="2">Snail1</strain>
        <tissue evidence="2">Muscle</tissue>
    </source>
</reference>
<proteinExistence type="predicted"/>